<organism evidence="1">
    <name type="scientific">Arundo donax</name>
    <name type="common">Giant reed</name>
    <name type="synonym">Donax arundinaceus</name>
    <dbReference type="NCBI Taxonomy" id="35708"/>
    <lineage>
        <taxon>Eukaryota</taxon>
        <taxon>Viridiplantae</taxon>
        <taxon>Streptophyta</taxon>
        <taxon>Embryophyta</taxon>
        <taxon>Tracheophyta</taxon>
        <taxon>Spermatophyta</taxon>
        <taxon>Magnoliopsida</taxon>
        <taxon>Liliopsida</taxon>
        <taxon>Poales</taxon>
        <taxon>Poaceae</taxon>
        <taxon>PACMAD clade</taxon>
        <taxon>Arundinoideae</taxon>
        <taxon>Arundineae</taxon>
        <taxon>Arundo</taxon>
    </lineage>
</organism>
<evidence type="ECO:0000313" key="1">
    <source>
        <dbReference type="EMBL" id="JAD45398.1"/>
    </source>
</evidence>
<protein>
    <submittedName>
        <fullName evidence="1">Uncharacterized protein</fullName>
    </submittedName>
</protein>
<accession>A0A0A9A627</accession>
<dbReference type="AlphaFoldDB" id="A0A0A9A627"/>
<reference evidence="1" key="2">
    <citation type="journal article" date="2015" name="Data Brief">
        <title>Shoot transcriptome of the giant reed, Arundo donax.</title>
        <authorList>
            <person name="Barrero R.A."/>
            <person name="Guerrero F.D."/>
            <person name="Moolhuijzen P."/>
            <person name="Goolsby J.A."/>
            <person name="Tidwell J."/>
            <person name="Bellgard S.E."/>
            <person name="Bellgard M.I."/>
        </authorList>
    </citation>
    <scope>NUCLEOTIDE SEQUENCE</scope>
    <source>
        <tissue evidence="1">Shoot tissue taken approximately 20 cm above the soil surface</tissue>
    </source>
</reference>
<dbReference type="EMBL" id="GBRH01252497">
    <property type="protein sequence ID" value="JAD45398.1"/>
    <property type="molecule type" value="Transcribed_RNA"/>
</dbReference>
<name>A0A0A9A627_ARUDO</name>
<sequence length="19" mass="2191">MYPTCLIVVVVNVYYVVDT</sequence>
<proteinExistence type="predicted"/>
<reference evidence="1" key="1">
    <citation type="submission" date="2014-09" db="EMBL/GenBank/DDBJ databases">
        <authorList>
            <person name="Magalhaes I.L.F."/>
            <person name="Oliveira U."/>
            <person name="Santos F.R."/>
            <person name="Vidigal T.H.D.A."/>
            <person name="Brescovit A.D."/>
            <person name="Santos A.J."/>
        </authorList>
    </citation>
    <scope>NUCLEOTIDE SEQUENCE</scope>
    <source>
        <tissue evidence="1">Shoot tissue taken approximately 20 cm above the soil surface</tissue>
    </source>
</reference>